<dbReference type="Proteomes" id="UP000730618">
    <property type="component" value="Unassembled WGS sequence"/>
</dbReference>
<dbReference type="RefSeq" id="WP_218099149.1">
    <property type="nucleotide sequence ID" value="NZ_CAJVCE010000007.1"/>
</dbReference>
<comment type="caution">
    <text evidence="2">The sequence shown here is derived from an EMBL/GenBank/DDBJ whole genome shotgun (WGS) entry which is preliminary data.</text>
</comment>
<accession>A0ABN7TQ29</accession>
<dbReference type="EMBL" id="CAJVCE010000007">
    <property type="protein sequence ID" value="CAG7642067.1"/>
    <property type="molecule type" value="Genomic_DNA"/>
</dbReference>
<protein>
    <recommendedName>
        <fullName evidence="4">DUF2524 domain-containing protein</fullName>
    </recommendedName>
</protein>
<gene>
    <name evidence="2" type="ORF">PAECIP111802_02811</name>
</gene>
<keyword evidence="1" id="KW-0175">Coiled coil</keyword>
<name>A0ABN7TQ29_9BACL</name>
<keyword evidence="3" id="KW-1185">Reference proteome</keyword>
<feature type="coiled-coil region" evidence="1">
    <location>
        <begin position="11"/>
        <end position="57"/>
    </location>
</feature>
<evidence type="ECO:0008006" key="4">
    <source>
        <dbReference type="Google" id="ProtNLM"/>
    </source>
</evidence>
<evidence type="ECO:0000313" key="3">
    <source>
        <dbReference type="Proteomes" id="UP000730618"/>
    </source>
</evidence>
<evidence type="ECO:0000313" key="2">
    <source>
        <dbReference type="EMBL" id="CAG7642067.1"/>
    </source>
</evidence>
<proteinExistence type="predicted"/>
<organism evidence="2 3">
    <name type="scientific">Paenibacillus allorhizosphaerae</name>
    <dbReference type="NCBI Taxonomy" id="2849866"/>
    <lineage>
        <taxon>Bacteria</taxon>
        <taxon>Bacillati</taxon>
        <taxon>Bacillota</taxon>
        <taxon>Bacilli</taxon>
        <taxon>Bacillales</taxon>
        <taxon>Paenibacillaceae</taxon>
        <taxon>Paenibacillus</taxon>
    </lineage>
</organism>
<evidence type="ECO:0000256" key="1">
    <source>
        <dbReference type="SAM" id="Coils"/>
    </source>
</evidence>
<sequence length="62" mass="7140">MINQLESNYDCSNAGNDLNQLQDELQSLQQASGSNADQDLQERRNRLENQISFIKNKCEIRP</sequence>
<reference evidence="2 3" key="1">
    <citation type="submission" date="2021-06" db="EMBL/GenBank/DDBJ databases">
        <authorList>
            <person name="Criscuolo A."/>
        </authorList>
    </citation>
    <scope>NUCLEOTIDE SEQUENCE [LARGE SCALE GENOMIC DNA]</scope>
    <source>
        <strain evidence="3">CIP 111802</strain>
    </source>
</reference>